<dbReference type="AlphaFoldDB" id="A0AAD8EF82"/>
<sequence length="59" mass="6509">EPPEACRGSLYPTGLQSLCHVHSWTIIYHPAPRNNKRSIGDLKPANIGWKSWSACCACS</sequence>
<dbReference type="EMBL" id="JASPKZ010006206">
    <property type="protein sequence ID" value="KAJ9587517.1"/>
    <property type="molecule type" value="Genomic_DNA"/>
</dbReference>
<name>A0AAD8EF82_DIPPU</name>
<evidence type="ECO:0000313" key="2">
    <source>
        <dbReference type="Proteomes" id="UP001233999"/>
    </source>
</evidence>
<reference evidence="1" key="1">
    <citation type="journal article" date="2023" name="IScience">
        <title>Live-bearing cockroach genome reveals convergent evolutionary mechanisms linked to viviparity in insects and beyond.</title>
        <authorList>
            <person name="Fouks B."/>
            <person name="Harrison M.C."/>
            <person name="Mikhailova A.A."/>
            <person name="Marchal E."/>
            <person name="English S."/>
            <person name="Carruthers M."/>
            <person name="Jennings E.C."/>
            <person name="Chiamaka E.L."/>
            <person name="Frigard R.A."/>
            <person name="Pippel M."/>
            <person name="Attardo G.M."/>
            <person name="Benoit J.B."/>
            <person name="Bornberg-Bauer E."/>
            <person name="Tobe S.S."/>
        </authorList>
    </citation>
    <scope>NUCLEOTIDE SEQUENCE</scope>
    <source>
        <strain evidence="1">Stay&amp;Tobe</strain>
    </source>
</reference>
<feature type="non-terminal residue" evidence="1">
    <location>
        <position position="1"/>
    </location>
</feature>
<dbReference type="Proteomes" id="UP001233999">
    <property type="component" value="Unassembled WGS sequence"/>
</dbReference>
<keyword evidence="2" id="KW-1185">Reference proteome</keyword>
<organism evidence="1 2">
    <name type="scientific">Diploptera punctata</name>
    <name type="common">Pacific beetle cockroach</name>
    <dbReference type="NCBI Taxonomy" id="6984"/>
    <lineage>
        <taxon>Eukaryota</taxon>
        <taxon>Metazoa</taxon>
        <taxon>Ecdysozoa</taxon>
        <taxon>Arthropoda</taxon>
        <taxon>Hexapoda</taxon>
        <taxon>Insecta</taxon>
        <taxon>Pterygota</taxon>
        <taxon>Neoptera</taxon>
        <taxon>Polyneoptera</taxon>
        <taxon>Dictyoptera</taxon>
        <taxon>Blattodea</taxon>
        <taxon>Blaberoidea</taxon>
        <taxon>Blaberidae</taxon>
        <taxon>Diplopterinae</taxon>
        <taxon>Diploptera</taxon>
    </lineage>
</organism>
<accession>A0AAD8EF82</accession>
<gene>
    <name evidence="1" type="ORF">L9F63_028230</name>
</gene>
<feature type="non-terminal residue" evidence="1">
    <location>
        <position position="59"/>
    </location>
</feature>
<protein>
    <submittedName>
        <fullName evidence="1">Uncharacterized protein</fullName>
    </submittedName>
</protein>
<reference evidence="1" key="2">
    <citation type="submission" date="2023-05" db="EMBL/GenBank/DDBJ databases">
        <authorList>
            <person name="Fouks B."/>
        </authorList>
    </citation>
    <scope>NUCLEOTIDE SEQUENCE</scope>
    <source>
        <strain evidence="1">Stay&amp;Tobe</strain>
        <tissue evidence="1">Testes</tissue>
    </source>
</reference>
<evidence type="ECO:0000313" key="1">
    <source>
        <dbReference type="EMBL" id="KAJ9587517.1"/>
    </source>
</evidence>
<comment type="caution">
    <text evidence="1">The sequence shown here is derived from an EMBL/GenBank/DDBJ whole genome shotgun (WGS) entry which is preliminary data.</text>
</comment>
<proteinExistence type="predicted"/>